<feature type="compositionally biased region" description="Basic and acidic residues" evidence="1">
    <location>
        <begin position="58"/>
        <end position="76"/>
    </location>
</feature>
<organism evidence="2 3">
    <name type="scientific">Prorocentrum cordatum</name>
    <dbReference type="NCBI Taxonomy" id="2364126"/>
    <lineage>
        <taxon>Eukaryota</taxon>
        <taxon>Sar</taxon>
        <taxon>Alveolata</taxon>
        <taxon>Dinophyceae</taxon>
        <taxon>Prorocentrales</taxon>
        <taxon>Prorocentraceae</taxon>
        <taxon>Prorocentrum</taxon>
    </lineage>
</organism>
<sequence length="146" mass="15402">QAGRATASASLRCARLGVPPQHTADLMASGGADATIDSGSDVEAVPSWDVDIAGELQDEPKVSDDPDPDLLPRDFGKFPPLYPPTEAGVSEARKISAVKIRQEKEKEATAALVAKEWNKAIDLYSEAMRVGGTTAMILATRGTVLL</sequence>
<reference evidence="2" key="1">
    <citation type="submission" date="2023-10" db="EMBL/GenBank/DDBJ databases">
        <authorList>
            <person name="Chen Y."/>
            <person name="Shah S."/>
            <person name="Dougan E. K."/>
            <person name="Thang M."/>
            <person name="Chan C."/>
        </authorList>
    </citation>
    <scope>NUCLEOTIDE SEQUENCE [LARGE SCALE GENOMIC DNA]</scope>
</reference>
<feature type="non-terminal residue" evidence="2">
    <location>
        <position position="1"/>
    </location>
</feature>
<dbReference type="Proteomes" id="UP001189429">
    <property type="component" value="Unassembled WGS sequence"/>
</dbReference>
<comment type="caution">
    <text evidence="2">The sequence shown here is derived from an EMBL/GenBank/DDBJ whole genome shotgun (WGS) entry which is preliminary data.</text>
</comment>
<dbReference type="EMBL" id="CAUYUJ010004260">
    <property type="protein sequence ID" value="CAK0808815.1"/>
    <property type="molecule type" value="Genomic_DNA"/>
</dbReference>
<evidence type="ECO:0000256" key="1">
    <source>
        <dbReference type="SAM" id="MobiDB-lite"/>
    </source>
</evidence>
<feature type="region of interest" description="Disordered" evidence="1">
    <location>
        <begin position="57"/>
        <end position="83"/>
    </location>
</feature>
<gene>
    <name evidence="2" type="ORF">PCOR1329_LOCUS14282</name>
</gene>
<feature type="non-terminal residue" evidence="2">
    <location>
        <position position="146"/>
    </location>
</feature>
<keyword evidence="3" id="KW-1185">Reference proteome</keyword>
<proteinExistence type="predicted"/>
<evidence type="ECO:0000313" key="2">
    <source>
        <dbReference type="EMBL" id="CAK0808815.1"/>
    </source>
</evidence>
<protein>
    <submittedName>
        <fullName evidence="2">Uncharacterized protein</fullName>
    </submittedName>
</protein>
<accession>A0ABN9QRG9</accession>
<evidence type="ECO:0000313" key="3">
    <source>
        <dbReference type="Proteomes" id="UP001189429"/>
    </source>
</evidence>
<name>A0ABN9QRG9_9DINO</name>